<comment type="caution">
    <text evidence="2">The sequence shown here is derived from an EMBL/GenBank/DDBJ whole genome shotgun (WGS) entry which is preliminary data.</text>
</comment>
<protein>
    <submittedName>
        <fullName evidence="2">Uncharacterized protein</fullName>
    </submittedName>
</protein>
<keyword evidence="3" id="KW-1185">Reference proteome</keyword>
<evidence type="ECO:0000313" key="2">
    <source>
        <dbReference type="EMBL" id="KAJ3262077.1"/>
    </source>
</evidence>
<sequence>MIKKGIIQYNKANHARINHGYNHTITTFFSKLVAMALQNDLQNGIEKDDFLEFLERYPRLDTFNYIFDYYDKEILYSEQAKAK</sequence>
<accession>A0AAD5Y8K0</accession>
<proteinExistence type="predicted"/>
<gene>
    <name evidence="1" type="ORF">HK103_003907</name>
    <name evidence="2" type="ORF">HK103_003920</name>
</gene>
<reference evidence="2" key="1">
    <citation type="submission" date="2020-05" db="EMBL/GenBank/DDBJ databases">
        <title>Phylogenomic resolution of chytrid fungi.</title>
        <authorList>
            <person name="Stajich J.E."/>
            <person name="Amses K."/>
            <person name="Simmons R."/>
            <person name="Seto K."/>
            <person name="Myers J."/>
            <person name="Bonds A."/>
            <person name="Quandt C.A."/>
            <person name="Barry K."/>
            <person name="Liu P."/>
            <person name="Grigoriev I."/>
            <person name="Longcore J.E."/>
            <person name="James T.Y."/>
        </authorList>
    </citation>
    <scope>NUCLEOTIDE SEQUENCE</scope>
    <source>
        <strain evidence="2">PLAUS21</strain>
    </source>
</reference>
<dbReference type="EMBL" id="JADGKB010000003">
    <property type="protein sequence ID" value="KAJ3262077.1"/>
    <property type="molecule type" value="Genomic_DNA"/>
</dbReference>
<name>A0AAD5Y8K0_9FUNG</name>
<dbReference type="EMBL" id="JADGKB010000003">
    <property type="protein sequence ID" value="KAJ3262064.1"/>
    <property type="molecule type" value="Genomic_DNA"/>
</dbReference>
<dbReference type="Proteomes" id="UP001210925">
    <property type="component" value="Unassembled WGS sequence"/>
</dbReference>
<dbReference type="AlphaFoldDB" id="A0AAD5Y8K0"/>
<evidence type="ECO:0000313" key="1">
    <source>
        <dbReference type="EMBL" id="KAJ3262064.1"/>
    </source>
</evidence>
<organism evidence="2 3">
    <name type="scientific">Boothiomyces macroporosus</name>
    <dbReference type="NCBI Taxonomy" id="261099"/>
    <lineage>
        <taxon>Eukaryota</taxon>
        <taxon>Fungi</taxon>
        <taxon>Fungi incertae sedis</taxon>
        <taxon>Chytridiomycota</taxon>
        <taxon>Chytridiomycota incertae sedis</taxon>
        <taxon>Chytridiomycetes</taxon>
        <taxon>Rhizophydiales</taxon>
        <taxon>Terramycetaceae</taxon>
        <taxon>Boothiomyces</taxon>
    </lineage>
</organism>
<evidence type="ECO:0000313" key="3">
    <source>
        <dbReference type="Proteomes" id="UP001210925"/>
    </source>
</evidence>